<keyword evidence="2" id="KW-0963">Cytoplasm</keyword>
<evidence type="ECO:0000313" key="3">
    <source>
        <dbReference type="EMBL" id="HGT83327.1"/>
    </source>
</evidence>
<dbReference type="InterPro" id="IPR016819">
    <property type="entry name" value="RNase_P/MRP_POP5"/>
</dbReference>
<gene>
    <name evidence="2" type="primary">rnp2</name>
    <name evidence="3" type="ORF">ENT52_06335</name>
</gene>
<keyword evidence="2" id="KW-0540">Nuclease</keyword>
<evidence type="ECO:0000256" key="1">
    <source>
        <dbReference type="ARBA" id="ARBA00022694"/>
    </source>
</evidence>
<protein>
    <recommendedName>
        <fullName evidence="2">Ribonuclease P protein component 2</fullName>
        <shortName evidence="2">RNase P component 2</shortName>
        <ecNumber evidence="2">3.1.26.5</ecNumber>
    </recommendedName>
    <alternativeName>
        <fullName evidence="2">Pop5</fullName>
    </alternativeName>
</protein>
<keyword evidence="2" id="KW-0255">Endonuclease</keyword>
<dbReference type="EMBL" id="DSYZ01000122">
    <property type="protein sequence ID" value="HGT83327.1"/>
    <property type="molecule type" value="Genomic_DNA"/>
</dbReference>
<comment type="similarity">
    <text evidence="2">Belongs to the eukaryotic/archaeal RNase P protein component 2 family.</text>
</comment>
<name>A0A7J3M2Y9_ARCFL</name>
<dbReference type="GO" id="GO:0001682">
    <property type="term" value="P:tRNA 5'-leader removal"/>
    <property type="evidence" value="ECO:0007669"/>
    <property type="project" value="UniProtKB-UniRule"/>
</dbReference>
<comment type="caution">
    <text evidence="3">The sequence shown here is derived from an EMBL/GenBank/DDBJ whole genome shotgun (WGS) entry which is preliminary data.</text>
</comment>
<proteinExistence type="inferred from homology"/>
<dbReference type="InterPro" id="IPR002759">
    <property type="entry name" value="Pop5/Rpp14/Rnp2-like"/>
</dbReference>
<dbReference type="GO" id="GO:0033204">
    <property type="term" value="F:ribonuclease P RNA binding"/>
    <property type="evidence" value="ECO:0007669"/>
    <property type="project" value="InterPro"/>
</dbReference>
<dbReference type="InterPro" id="IPR038085">
    <property type="entry name" value="Rnp2-like_sf"/>
</dbReference>
<dbReference type="PANTHER" id="PTHR15441:SF2">
    <property type="entry name" value="RIBONUCLEASE P_MRP PROTEIN SUBUNIT POP5"/>
    <property type="match status" value="1"/>
</dbReference>
<organism evidence="3">
    <name type="scientific">Archaeoglobus fulgidus</name>
    <dbReference type="NCBI Taxonomy" id="2234"/>
    <lineage>
        <taxon>Archaea</taxon>
        <taxon>Methanobacteriati</taxon>
        <taxon>Methanobacteriota</taxon>
        <taxon>Archaeoglobi</taxon>
        <taxon>Archaeoglobales</taxon>
        <taxon>Archaeoglobaceae</taxon>
        <taxon>Archaeoglobus</taxon>
    </lineage>
</organism>
<keyword evidence="1 2" id="KW-0819">tRNA processing</keyword>
<dbReference type="AlphaFoldDB" id="A0A7J3M2Y9"/>
<dbReference type="Gene3D" id="3.30.70.3250">
    <property type="entry name" value="Ribonuclease P, Pop5 subunit"/>
    <property type="match status" value="1"/>
</dbReference>
<dbReference type="EC" id="3.1.26.5" evidence="2"/>
<comment type="function">
    <text evidence="2">Part of ribonuclease P, a protein complex that generates mature tRNA molecules by cleaving their 5'-ends.</text>
</comment>
<dbReference type="HAMAP" id="MF_00755">
    <property type="entry name" value="RNase_P_2"/>
    <property type="match status" value="1"/>
</dbReference>
<evidence type="ECO:0000256" key="2">
    <source>
        <dbReference type="HAMAP-Rule" id="MF_00755"/>
    </source>
</evidence>
<reference evidence="3" key="1">
    <citation type="journal article" date="2020" name="mSystems">
        <title>Genome- and Community-Level Interaction Insights into Carbon Utilization and Element Cycling Functions of Hydrothermarchaeota in Hydrothermal Sediment.</title>
        <authorList>
            <person name="Zhou Z."/>
            <person name="Liu Y."/>
            <person name="Xu W."/>
            <person name="Pan J."/>
            <person name="Luo Z.H."/>
            <person name="Li M."/>
        </authorList>
    </citation>
    <scope>NUCLEOTIDE SEQUENCE [LARGE SCALE GENOMIC DNA]</scope>
    <source>
        <strain evidence="3">SpSt-587</strain>
    </source>
</reference>
<dbReference type="GO" id="GO:0004526">
    <property type="term" value="F:ribonuclease P activity"/>
    <property type="evidence" value="ECO:0007669"/>
    <property type="project" value="UniProtKB-UniRule"/>
</dbReference>
<accession>A0A7J3M2Y9</accession>
<comment type="catalytic activity">
    <reaction evidence="2">
        <text>Endonucleolytic cleavage of RNA, removing 5'-extranucleotides from tRNA precursor.</text>
        <dbReference type="EC" id="3.1.26.5"/>
    </reaction>
</comment>
<comment type="subcellular location">
    <subcellularLocation>
        <location evidence="2">Cytoplasm</location>
    </subcellularLocation>
</comment>
<dbReference type="PIRSF" id="PIRSF023803">
    <property type="entry name" value="Ribonuclease_P_prd"/>
    <property type="match status" value="1"/>
</dbReference>
<keyword evidence="2" id="KW-0378">Hydrolase</keyword>
<sequence length="110" mass="12220">MKLPPSMMSRKRYIAFRIIAEGSVSEKILWDAMMKNLISLFGEVEALDAGVKLEEFDGNKGIISCKLEALKKVMIAMTLIDKLGEMDVALITLGISGTIKKCRKRLEVVS</sequence>
<comment type="subunit">
    <text evidence="2">Consists of a catalytic RNA component and at least 4-5 protein subunits.</text>
</comment>
<dbReference type="GO" id="GO:0005737">
    <property type="term" value="C:cytoplasm"/>
    <property type="evidence" value="ECO:0007669"/>
    <property type="project" value="UniProtKB-SubCell"/>
</dbReference>
<dbReference type="SUPFAM" id="SSF160350">
    <property type="entry name" value="Rnp2-like"/>
    <property type="match status" value="1"/>
</dbReference>
<dbReference type="PANTHER" id="PTHR15441">
    <property type="entry name" value="RIBONUCLEASE P PROTEIN SUBUNIT P14"/>
    <property type="match status" value="1"/>
</dbReference>
<dbReference type="GO" id="GO:0030677">
    <property type="term" value="C:ribonuclease P complex"/>
    <property type="evidence" value="ECO:0007669"/>
    <property type="project" value="UniProtKB-UniRule"/>
</dbReference>
<dbReference type="Pfam" id="PF01900">
    <property type="entry name" value="RNase_P_Rpp14"/>
    <property type="match status" value="1"/>
</dbReference>